<gene>
    <name evidence="2" type="ORF">LA20249_09190</name>
</gene>
<dbReference type="RefSeq" id="WP_057738508.1">
    <property type="nucleotide sequence ID" value="NZ_AZDQ01000019.1"/>
</dbReference>
<dbReference type="EMBL" id="CP018867">
    <property type="protein sequence ID" value="AUI72346.1"/>
    <property type="molecule type" value="Genomic_DNA"/>
</dbReference>
<accession>A0A2K9HKG9</accession>
<evidence type="ECO:0000259" key="1">
    <source>
        <dbReference type="Pfam" id="PF12682"/>
    </source>
</evidence>
<sequence length="160" mass="18228">MAKTNKQVIIYFTSSGTTKRAAEKIQQATQADIFELQAVEAYPKDYEAVVARGKKELDNKIHPEINQEKLPDFSQYDEIFVGFPTWWSQPPMIIHSLFDTVAFSGKTIIPFTTSMSSTIDDSMLFFDEMIAKDTGVNLIEGIRYDNESSLNKFLKKNNLI</sequence>
<evidence type="ECO:0000313" key="2">
    <source>
        <dbReference type="EMBL" id="AUI72346.1"/>
    </source>
</evidence>
<protein>
    <recommendedName>
        <fullName evidence="1">Flavodoxin-like domain-containing protein</fullName>
    </recommendedName>
</protein>
<organism evidence="2 3">
    <name type="scientific">Companilactobacillus alimentarius DSM 20249</name>
    <dbReference type="NCBI Taxonomy" id="1423720"/>
    <lineage>
        <taxon>Bacteria</taxon>
        <taxon>Bacillati</taxon>
        <taxon>Bacillota</taxon>
        <taxon>Bacilli</taxon>
        <taxon>Lactobacillales</taxon>
        <taxon>Lactobacillaceae</taxon>
        <taxon>Companilactobacillus</taxon>
    </lineage>
</organism>
<dbReference type="Proteomes" id="UP000234653">
    <property type="component" value="Chromosome"/>
</dbReference>
<dbReference type="InterPro" id="IPR029039">
    <property type="entry name" value="Flavoprotein-like_sf"/>
</dbReference>
<dbReference type="InterPro" id="IPR001226">
    <property type="entry name" value="Flavodoxin_CS"/>
</dbReference>
<feature type="domain" description="Flavodoxin-like" evidence="1">
    <location>
        <begin position="6"/>
        <end position="123"/>
    </location>
</feature>
<dbReference type="STRING" id="1423720.FC67_GL000535"/>
<dbReference type="OrthoDB" id="9806505at2"/>
<name>A0A2K9HKG9_9LACO</name>
<dbReference type="KEGG" id="lali:LA20249_09190"/>
<dbReference type="AlphaFoldDB" id="A0A2K9HKG9"/>
<dbReference type="Gene3D" id="3.40.50.360">
    <property type="match status" value="1"/>
</dbReference>
<dbReference type="InterPro" id="IPR008254">
    <property type="entry name" value="Flavodoxin/NO_synth"/>
</dbReference>
<reference evidence="2 3" key="1">
    <citation type="submission" date="2016-12" db="EMBL/GenBank/DDBJ databases">
        <title>The whole genome sequencing and assembly of Lactobacillus alimentarius DSM 20249T strain.</title>
        <authorList>
            <person name="Lee Y.-J."/>
            <person name="Yi H."/>
            <person name="Bahn Y.-S."/>
            <person name="Kim J.F."/>
            <person name="Lee D.-W."/>
        </authorList>
    </citation>
    <scope>NUCLEOTIDE SEQUENCE [LARGE SCALE GENOMIC DNA]</scope>
    <source>
        <strain evidence="2 3">DSM 20249</strain>
    </source>
</reference>
<dbReference type="PANTHER" id="PTHR39201">
    <property type="entry name" value="EXPORTED PROTEIN-RELATED"/>
    <property type="match status" value="1"/>
</dbReference>
<dbReference type="SUPFAM" id="SSF52218">
    <property type="entry name" value="Flavoproteins"/>
    <property type="match status" value="1"/>
</dbReference>
<dbReference type="GO" id="GO:0010181">
    <property type="term" value="F:FMN binding"/>
    <property type="evidence" value="ECO:0007669"/>
    <property type="project" value="InterPro"/>
</dbReference>
<evidence type="ECO:0000313" key="3">
    <source>
        <dbReference type="Proteomes" id="UP000234653"/>
    </source>
</evidence>
<dbReference type="GO" id="GO:0009055">
    <property type="term" value="F:electron transfer activity"/>
    <property type="evidence" value="ECO:0007669"/>
    <property type="project" value="InterPro"/>
</dbReference>
<dbReference type="PROSITE" id="PS00201">
    <property type="entry name" value="FLAVODOXIN"/>
    <property type="match status" value="1"/>
</dbReference>
<proteinExistence type="predicted"/>
<dbReference type="PANTHER" id="PTHR39201:SF1">
    <property type="entry name" value="FLAVODOXIN-LIKE DOMAIN-CONTAINING PROTEIN"/>
    <property type="match status" value="1"/>
</dbReference>
<keyword evidence="3" id="KW-1185">Reference proteome</keyword>
<dbReference type="GO" id="GO:0016651">
    <property type="term" value="F:oxidoreductase activity, acting on NAD(P)H"/>
    <property type="evidence" value="ECO:0007669"/>
    <property type="project" value="UniProtKB-ARBA"/>
</dbReference>
<dbReference type="Pfam" id="PF12682">
    <property type="entry name" value="Flavodoxin_4"/>
    <property type="match status" value="1"/>
</dbReference>